<dbReference type="EMBL" id="JAQMWT010000362">
    <property type="protein sequence ID" value="KAJ8602962.1"/>
    <property type="molecule type" value="Genomic_DNA"/>
</dbReference>
<dbReference type="AlphaFoldDB" id="A0AAD7UFW0"/>
<dbReference type="GO" id="GO:0009235">
    <property type="term" value="P:cobalamin metabolic process"/>
    <property type="evidence" value="ECO:0007669"/>
    <property type="project" value="InterPro"/>
</dbReference>
<organism evidence="1 2">
    <name type="scientific">Chrysophaeum taylorii</name>
    <dbReference type="NCBI Taxonomy" id="2483200"/>
    <lineage>
        <taxon>Eukaryota</taxon>
        <taxon>Sar</taxon>
        <taxon>Stramenopiles</taxon>
        <taxon>Ochrophyta</taxon>
        <taxon>Pelagophyceae</taxon>
        <taxon>Pelagomonadales</taxon>
        <taxon>Pelagomonadaceae</taxon>
        <taxon>Chrysophaeum</taxon>
    </lineage>
</organism>
<dbReference type="Pfam" id="PF10229">
    <property type="entry name" value="MMADHC"/>
    <property type="match status" value="1"/>
</dbReference>
<keyword evidence="2" id="KW-1185">Reference proteome</keyword>
<evidence type="ECO:0000313" key="1">
    <source>
        <dbReference type="EMBL" id="KAJ8602962.1"/>
    </source>
</evidence>
<sequence length="163" mass="17752">MMLISHEGNEVEVSAVPVPRPLMREVAHVFKNIKIDDAVVAVPTCQRSRMELVNWGEDAAVEKDRLLEVFAAFGKHLCEDLAARGHWADYIDPCSGLPTIAKDGTSVYDEVAGVQALLKYDVSQAGPCKILLHPKWGSAVYPATCFTTAPQDVVTAVLGAYRT</sequence>
<proteinExistence type="predicted"/>
<reference evidence="1" key="1">
    <citation type="submission" date="2023-01" db="EMBL/GenBank/DDBJ databases">
        <title>Metagenome sequencing of chrysophaentin producing Chrysophaeum taylorii.</title>
        <authorList>
            <person name="Davison J."/>
            <person name="Bewley C."/>
        </authorList>
    </citation>
    <scope>NUCLEOTIDE SEQUENCE</scope>
    <source>
        <strain evidence="1">NIES-1699</strain>
    </source>
</reference>
<gene>
    <name evidence="1" type="ORF">CTAYLR_001563</name>
</gene>
<dbReference type="PANTHER" id="PTHR13192">
    <property type="entry name" value="MY011 PROTEIN"/>
    <property type="match status" value="1"/>
</dbReference>
<dbReference type="PANTHER" id="PTHR13192:SF3">
    <property type="entry name" value="COBALAMIN TRAFFICKING PROTEIN CBLD"/>
    <property type="match status" value="1"/>
</dbReference>
<comment type="caution">
    <text evidence="1">The sequence shown here is derived from an EMBL/GenBank/DDBJ whole genome shotgun (WGS) entry which is preliminary data.</text>
</comment>
<name>A0AAD7UFW0_9STRA</name>
<dbReference type="Proteomes" id="UP001230188">
    <property type="component" value="Unassembled WGS sequence"/>
</dbReference>
<evidence type="ECO:0008006" key="3">
    <source>
        <dbReference type="Google" id="ProtNLM"/>
    </source>
</evidence>
<protein>
    <recommendedName>
        <fullName evidence="3">Methylmalonic aciduria and homocystinuria type D protein</fullName>
    </recommendedName>
</protein>
<evidence type="ECO:0000313" key="2">
    <source>
        <dbReference type="Proteomes" id="UP001230188"/>
    </source>
</evidence>
<dbReference type="InterPro" id="IPR019362">
    <property type="entry name" value="MMADHC"/>
</dbReference>
<accession>A0AAD7UFW0</accession>